<dbReference type="AlphaFoldDB" id="A0A9W9DU18"/>
<keyword evidence="2" id="KW-1185">Reference proteome</keyword>
<evidence type="ECO:0000313" key="1">
    <source>
        <dbReference type="EMBL" id="KAJ4486136.1"/>
    </source>
</evidence>
<dbReference type="Proteomes" id="UP001150266">
    <property type="component" value="Unassembled WGS sequence"/>
</dbReference>
<proteinExistence type="predicted"/>
<evidence type="ECO:0000313" key="2">
    <source>
        <dbReference type="Proteomes" id="UP001150266"/>
    </source>
</evidence>
<reference evidence="1" key="1">
    <citation type="submission" date="2022-08" db="EMBL/GenBank/DDBJ databases">
        <title>A Global Phylogenomic Analysis of the Shiitake Genus Lentinula.</title>
        <authorList>
            <consortium name="DOE Joint Genome Institute"/>
            <person name="Sierra-Patev S."/>
            <person name="Min B."/>
            <person name="Naranjo-Ortiz M."/>
            <person name="Looney B."/>
            <person name="Konkel Z."/>
            <person name="Slot J.C."/>
            <person name="Sakamoto Y."/>
            <person name="Steenwyk J.L."/>
            <person name="Rokas A."/>
            <person name="Carro J."/>
            <person name="Camarero S."/>
            <person name="Ferreira P."/>
            <person name="Molpeceres G."/>
            <person name="Ruiz-Duenas F.J."/>
            <person name="Serrano A."/>
            <person name="Henrissat B."/>
            <person name="Drula E."/>
            <person name="Hughes K.W."/>
            <person name="Mata J.L."/>
            <person name="Ishikawa N.K."/>
            <person name="Vargas-Isla R."/>
            <person name="Ushijima S."/>
            <person name="Smith C.A."/>
            <person name="Ahrendt S."/>
            <person name="Andreopoulos W."/>
            <person name="He G."/>
            <person name="Labutti K."/>
            <person name="Lipzen A."/>
            <person name="Ng V."/>
            <person name="Riley R."/>
            <person name="Sandor L."/>
            <person name="Barry K."/>
            <person name="Martinez A.T."/>
            <person name="Xiao Y."/>
            <person name="Gibbons J.G."/>
            <person name="Terashima K."/>
            <person name="Grigoriev I.V."/>
            <person name="Hibbett D.S."/>
        </authorList>
    </citation>
    <scope>NUCLEOTIDE SEQUENCE</scope>
    <source>
        <strain evidence="1">JLM2183</strain>
    </source>
</reference>
<dbReference type="EMBL" id="JAOTPV010000003">
    <property type="protein sequence ID" value="KAJ4486136.1"/>
    <property type="molecule type" value="Genomic_DNA"/>
</dbReference>
<protein>
    <submittedName>
        <fullName evidence="1">Uncharacterized protein</fullName>
    </submittedName>
</protein>
<gene>
    <name evidence="1" type="ORF">J3R30DRAFT_3401779</name>
</gene>
<organism evidence="1 2">
    <name type="scientific">Lentinula aciculospora</name>
    <dbReference type="NCBI Taxonomy" id="153920"/>
    <lineage>
        <taxon>Eukaryota</taxon>
        <taxon>Fungi</taxon>
        <taxon>Dikarya</taxon>
        <taxon>Basidiomycota</taxon>
        <taxon>Agaricomycotina</taxon>
        <taxon>Agaricomycetes</taxon>
        <taxon>Agaricomycetidae</taxon>
        <taxon>Agaricales</taxon>
        <taxon>Marasmiineae</taxon>
        <taxon>Omphalotaceae</taxon>
        <taxon>Lentinula</taxon>
    </lineage>
</organism>
<name>A0A9W9DU18_9AGAR</name>
<accession>A0A9W9DU18</accession>
<sequence length="177" mass="19601">MTTVIAPQILSTSLPQSVELETKAMQPFNELECLEDAIQAFTEVLAQSGRSAVRLHCSIPTWSAESNLCLDLHDLNHLRSKSLMLIHDLVNSLRSSGVSFVQSLEEQRKLNYSFQIFATYSLAPAHSPLCLVCASSPGFDASRINMRALTMLQNAKLNIGEHVLLANLERYPSLIIC</sequence>
<comment type="caution">
    <text evidence="1">The sequence shown here is derived from an EMBL/GenBank/DDBJ whole genome shotgun (WGS) entry which is preliminary data.</text>
</comment>
<dbReference type="OrthoDB" id="3143640at2759"/>